<gene>
    <name evidence="3" type="ORF">BASA50_000440</name>
</gene>
<feature type="chain" id="PRO_5046497540" evidence="2">
    <location>
        <begin position="21"/>
        <end position="329"/>
    </location>
</feature>
<organism evidence="3 4">
    <name type="scientific">Batrachochytrium salamandrivorans</name>
    <dbReference type="NCBI Taxonomy" id="1357716"/>
    <lineage>
        <taxon>Eukaryota</taxon>
        <taxon>Fungi</taxon>
        <taxon>Fungi incertae sedis</taxon>
        <taxon>Chytridiomycota</taxon>
        <taxon>Chytridiomycota incertae sedis</taxon>
        <taxon>Chytridiomycetes</taxon>
        <taxon>Rhizophydiales</taxon>
        <taxon>Rhizophydiales incertae sedis</taxon>
        <taxon>Batrachochytrium</taxon>
    </lineage>
</organism>
<accession>A0ABQ8ETS2</accession>
<sequence>MRVDIGIILSVLSFSVLAKAIPNDGYNGPLLVRRAVGPDTTDLLWKRADDDGEQGPSPMDLDIGAEADASSDDSSSNQPSGSGELSELYRTSNPVKEPRWPFGEHALTQRPKYILQSDEESIQTVIEKVTEAFEGENKDEFISKIKTVLTIVLNSVRVFLAAYDSKDTAPFVLMIPKGTTDQQSSIEKIIDMQNSGKRYVEELLGVVEKAISHTVKDPRKMMKGLQDIRCHTAHMRNFIVNMYHLHYMILFSKVWSLENRAYVDVTESYIRQVWSDGDRVSELLDKIERMTDSGMIKPKPVPSIFSSLMSSIKKRLGINDGPPADTTTD</sequence>
<evidence type="ECO:0000256" key="2">
    <source>
        <dbReference type="SAM" id="SignalP"/>
    </source>
</evidence>
<name>A0ABQ8ETS2_9FUNG</name>
<evidence type="ECO:0000313" key="4">
    <source>
        <dbReference type="Proteomes" id="UP001648503"/>
    </source>
</evidence>
<keyword evidence="4" id="KW-1185">Reference proteome</keyword>
<protein>
    <submittedName>
        <fullName evidence="3">Uncharacterized protein</fullName>
    </submittedName>
</protein>
<proteinExistence type="predicted"/>
<feature type="region of interest" description="Disordered" evidence="1">
    <location>
        <begin position="45"/>
        <end position="90"/>
    </location>
</feature>
<feature type="compositionally biased region" description="Low complexity" evidence="1">
    <location>
        <begin position="72"/>
        <end position="86"/>
    </location>
</feature>
<feature type="signal peptide" evidence="2">
    <location>
        <begin position="1"/>
        <end position="20"/>
    </location>
</feature>
<comment type="caution">
    <text evidence="3">The sequence shown here is derived from an EMBL/GenBank/DDBJ whole genome shotgun (WGS) entry which is preliminary data.</text>
</comment>
<evidence type="ECO:0000256" key="1">
    <source>
        <dbReference type="SAM" id="MobiDB-lite"/>
    </source>
</evidence>
<keyword evidence="2" id="KW-0732">Signal</keyword>
<dbReference type="EMBL" id="JAFCIX010000573">
    <property type="protein sequence ID" value="KAH6586485.1"/>
    <property type="molecule type" value="Genomic_DNA"/>
</dbReference>
<reference evidence="3 4" key="1">
    <citation type="submission" date="2021-02" db="EMBL/GenBank/DDBJ databases">
        <title>Variation within the Batrachochytrium salamandrivorans European outbreak.</title>
        <authorList>
            <person name="Kelly M."/>
            <person name="Pasmans F."/>
            <person name="Shea T.P."/>
            <person name="Munoz J.F."/>
            <person name="Carranza S."/>
            <person name="Cuomo C.A."/>
            <person name="Martel A."/>
        </authorList>
    </citation>
    <scope>NUCLEOTIDE SEQUENCE [LARGE SCALE GENOMIC DNA]</scope>
    <source>
        <strain evidence="3 4">AMFP18/2</strain>
    </source>
</reference>
<dbReference type="Proteomes" id="UP001648503">
    <property type="component" value="Unassembled WGS sequence"/>
</dbReference>
<evidence type="ECO:0000313" key="3">
    <source>
        <dbReference type="EMBL" id="KAH6586485.1"/>
    </source>
</evidence>